<proteinExistence type="predicted"/>
<dbReference type="Proteomes" id="UP001372338">
    <property type="component" value="Unassembled WGS sequence"/>
</dbReference>
<organism evidence="1 2">
    <name type="scientific">Crotalaria pallida</name>
    <name type="common">Smooth rattlebox</name>
    <name type="synonym">Crotalaria striata</name>
    <dbReference type="NCBI Taxonomy" id="3830"/>
    <lineage>
        <taxon>Eukaryota</taxon>
        <taxon>Viridiplantae</taxon>
        <taxon>Streptophyta</taxon>
        <taxon>Embryophyta</taxon>
        <taxon>Tracheophyta</taxon>
        <taxon>Spermatophyta</taxon>
        <taxon>Magnoliopsida</taxon>
        <taxon>eudicotyledons</taxon>
        <taxon>Gunneridae</taxon>
        <taxon>Pentapetalae</taxon>
        <taxon>rosids</taxon>
        <taxon>fabids</taxon>
        <taxon>Fabales</taxon>
        <taxon>Fabaceae</taxon>
        <taxon>Papilionoideae</taxon>
        <taxon>50 kb inversion clade</taxon>
        <taxon>genistoids sensu lato</taxon>
        <taxon>core genistoids</taxon>
        <taxon>Crotalarieae</taxon>
        <taxon>Crotalaria</taxon>
    </lineage>
</organism>
<comment type="caution">
    <text evidence="1">The sequence shown here is derived from an EMBL/GenBank/DDBJ whole genome shotgun (WGS) entry which is preliminary data.</text>
</comment>
<gene>
    <name evidence="1" type="ORF">RIF29_21448</name>
</gene>
<evidence type="ECO:0000313" key="2">
    <source>
        <dbReference type="Proteomes" id="UP001372338"/>
    </source>
</evidence>
<reference evidence="1 2" key="1">
    <citation type="submission" date="2024-01" db="EMBL/GenBank/DDBJ databases">
        <title>The genomes of 5 underutilized Papilionoideae crops provide insights into root nodulation and disease resistanc.</title>
        <authorList>
            <person name="Yuan L."/>
        </authorList>
    </citation>
    <scope>NUCLEOTIDE SEQUENCE [LARGE SCALE GENOMIC DNA]</scope>
    <source>
        <strain evidence="1">ZHUSHIDOU_FW_LH</strain>
        <tissue evidence="1">Leaf</tissue>
    </source>
</reference>
<name>A0AAN9F7G1_CROPI</name>
<dbReference type="AlphaFoldDB" id="A0AAN9F7G1"/>
<evidence type="ECO:0000313" key="1">
    <source>
        <dbReference type="EMBL" id="KAK7268740.1"/>
    </source>
</evidence>
<dbReference type="EMBL" id="JAYWIO010000004">
    <property type="protein sequence ID" value="KAK7268740.1"/>
    <property type="molecule type" value="Genomic_DNA"/>
</dbReference>
<protein>
    <submittedName>
        <fullName evidence="1">Uncharacterized protein</fullName>
    </submittedName>
</protein>
<accession>A0AAN9F7G1</accession>
<keyword evidence="2" id="KW-1185">Reference proteome</keyword>
<sequence>MRLFHCYHCTIKTSCICQRWFPFVGGFLNKKILLLQSFCGNAFSHTCLVFLMSFGDTRTAGLPTLLFGSSATDFLCVALASSRQHQSQLMTKIDAAAESYT</sequence>